<proteinExistence type="predicted"/>
<dbReference type="PANTHER" id="PTHR35006:SF2">
    <property type="entry name" value="GLYOXALASE FAMILY PROTEIN (AFU_ORTHOLOGUE AFUA_5G14830)"/>
    <property type="match status" value="1"/>
</dbReference>
<reference evidence="1" key="2">
    <citation type="submission" date="2023-05" db="EMBL/GenBank/DDBJ databases">
        <authorList>
            <consortium name="Lawrence Berkeley National Laboratory"/>
            <person name="Steindorff A."/>
            <person name="Hensen N."/>
            <person name="Bonometti L."/>
            <person name="Westerberg I."/>
            <person name="Brannstrom I.O."/>
            <person name="Guillou S."/>
            <person name="Cros-Aarteil S."/>
            <person name="Calhoun S."/>
            <person name="Haridas S."/>
            <person name="Kuo A."/>
            <person name="Mondo S."/>
            <person name="Pangilinan J."/>
            <person name="Riley R."/>
            <person name="Labutti K."/>
            <person name="Andreopoulos B."/>
            <person name="Lipzen A."/>
            <person name="Chen C."/>
            <person name="Yanf M."/>
            <person name="Daum C."/>
            <person name="Ng V."/>
            <person name="Clum A."/>
            <person name="Ohm R."/>
            <person name="Martin F."/>
            <person name="Silar P."/>
            <person name="Natvig D."/>
            <person name="Lalanne C."/>
            <person name="Gautier V."/>
            <person name="Ament-Velasquez S.L."/>
            <person name="Kruys A."/>
            <person name="Hutchinson M.I."/>
            <person name="Powell A.J."/>
            <person name="Barry K."/>
            <person name="Miller A.N."/>
            <person name="Grigoriev I.V."/>
            <person name="Debuchy R."/>
            <person name="Gladieux P."/>
            <person name="Thoren M.H."/>
            <person name="Johannesson H."/>
        </authorList>
    </citation>
    <scope>NUCLEOTIDE SEQUENCE</scope>
    <source>
        <strain evidence="1">CBS 532.94</strain>
    </source>
</reference>
<dbReference type="SUPFAM" id="SSF54593">
    <property type="entry name" value="Glyoxalase/Bleomycin resistance protein/Dihydroxybiphenyl dioxygenase"/>
    <property type="match status" value="1"/>
</dbReference>
<organism evidence="1 2">
    <name type="scientific">Achaetomium macrosporum</name>
    <dbReference type="NCBI Taxonomy" id="79813"/>
    <lineage>
        <taxon>Eukaryota</taxon>
        <taxon>Fungi</taxon>
        <taxon>Dikarya</taxon>
        <taxon>Ascomycota</taxon>
        <taxon>Pezizomycotina</taxon>
        <taxon>Sordariomycetes</taxon>
        <taxon>Sordariomycetidae</taxon>
        <taxon>Sordariales</taxon>
        <taxon>Chaetomiaceae</taxon>
        <taxon>Achaetomium</taxon>
    </lineage>
</organism>
<dbReference type="EMBL" id="MU860040">
    <property type="protein sequence ID" value="KAK4240405.1"/>
    <property type="molecule type" value="Genomic_DNA"/>
</dbReference>
<evidence type="ECO:0000313" key="1">
    <source>
        <dbReference type="EMBL" id="KAK4240405.1"/>
    </source>
</evidence>
<dbReference type="AlphaFoldDB" id="A0AAN7CEB6"/>
<dbReference type="InterPro" id="IPR029068">
    <property type="entry name" value="Glyas_Bleomycin-R_OHBP_Dase"/>
</dbReference>
<keyword evidence="2" id="KW-1185">Reference proteome</keyword>
<reference evidence="1" key="1">
    <citation type="journal article" date="2023" name="Mol. Phylogenet. Evol.">
        <title>Genome-scale phylogeny and comparative genomics of the fungal order Sordariales.</title>
        <authorList>
            <person name="Hensen N."/>
            <person name="Bonometti L."/>
            <person name="Westerberg I."/>
            <person name="Brannstrom I.O."/>
            <person name="Guillou S."/>
            <person name="Cros-Aarteil S."/>
            <person name="Calhoun S."/>
            <person name="Haridas S."/>
            <person name="Kuo A."/>
            <person name="Mondo S."/>
            <person name="Pangilinan J."/>
            <person name="Riley R."/>
            <person name="LaButti K."/>
            <person name="Andreopoulos B."/>
            <person name="Lipzen A."/>
            <person name="Chen C."/>
            <person name="Yan M."/>
            <person name="Daum C."/>
            <person name="Ng V."/>
            <person name="Clum A."/>
            <person name="Steindorff A."/>
            <person name="Ohm R.A."/>
            <person name="Martin F."/>
            <person name="Silar P."/>
            <person name="Natvig D.O."/>
            <person name="Lalanne C."/>
            <person name="Gautier V."/>
            <person name="Ament-Velasquez S.L."/>
            <person name="Kruys A."/>
            <person name="Hutchinson M.I."/>
            <person name="Powell A.J."/>
            <person name="Barry K."/>
            <person name="Miller A.N."/>
            <person name="Grigoriev I.V."/>
            <person name="Debuchy R."/>
            <person name="Gladieux P."/>
            <person name="Hiltunen Thoren M."/>
            <person name="Johannesson H."/>
        </authorList>
    </citation>
    <scope>NUCLEOTIDE SEQUENCE</scope>
    <source>
        <strain evidence="1">CBS 532.94</strain>
    </source>
</reference>
<evidence type="ECO:0000313" key="2">
    <source>
        <dbReference type="Proteomes" id="UP001303760"/>
    </source>
</evidence>
<accession>A0AAN7CEB6</accession>
<comment type="caution">
    <text evidence="1">The sequence shown here is derived from an EMBL/GenBank/DDBJ whole genome shotgun (WGS) entry which is preliminary data.</text>
</comment>
<evidence type="ECO:0008006" key="3">
    <source>
        <dbReference type="Google" id="ProtNLM"/>
    </source>
</evidence>
<protein>
    <recommendedName>
        <fullName evidence="3">VOC domain-containing protein</fullName>
    </recommendedName>
</protein>
<sequence length="192" mass="21151">MVLASDTLLQPALLRRPRTLGQVSLPTGPSNYKAMRDFYLATLKPIGYTVYLEEEGHYCAFRAPMDGPDFWLHCGGQDFVPIDSALTAEENLAARGRTHVAFNVNSQKQVDEWFRNALLGASNGEPGERSYAKGYYAAFVLDPLGNNVEAVHFNPIPWWLKHMDKTLGVLATFAGGVAAQLVWGYTKGAGWA</sequence>
<dbReference type="PANTHER" id="PTHR35006">
    <property type="entry name" value="GLYOXALASE FAMILY PROTEIN (AFU_ORTHOLOGUE AFUA_5G14830)"/>
    <property type="match status" value="1"/>
</dbReference>
<dbReference type="Gene3D" id="3.10.180.10">
    <property type="entry name" value="2,3-Dihydroxybiphenyl 1,2-Dioxygenase, domain 1"/>
    <property type="match status" value="1"/>
</dbReference>
<gene>
    <name evidence="1" type="ORF">C8A03DRAFT_42025</name>
</gene>
<dbReference type="Proteomes" id="UP001303760">
    <property type="component" value="Unassembled WGS sequence"/>
</dbReference>
<name>A0AAN7CEB6_9PEZI</name>